<dbReference type="InterPro" id="IPR036388">
    <property type="entry name" value="WH-like_DNA-bd_sf"/>
</dbReference>
<evidence type="ECO:0000313" key="1">
    <source>
        <dbReference type="EMBL" id="SEW22683.1"/>
    </source>
</evidence>
<evidence type="ECO:0008006" key="3">
    <source>
        <dbReference type="Google" id="ProtNLM"/>
    </source>
</evidence>
<dbReference type="AlphaFoldDB" id="A0A1I0Q6U1"/>
<reference evidence="2" key="1">
    <citation type="submission" date="2016-10" db="EMBL/GenBank/DDBJ databases">
        <authorList>
            <person name="Varghese N."/>
        </authorList>
    </citation>
    <scope>NUCLEOTIDE SEQUENCE [LARGE SCALE GENOMIC DNA]</scope>
    <source>
        <strain evidence="2">CGMCC 1.12284</strain>
    </source>
</reference>
<dbReference type="InterPro" id="IPR036390">
    <property type="entry name" value="WH_DNA-bd_sf"/>
</dbReference>
<gene>
    <name evidence="1" type="ORF">SAMN05216285_3163</name>
</gene>
<dbReference type="RefSeq" id="WP_049991773.1">
    <property type="nucleotide sequence ID" value="NZ_FOIS01000004.1"/>
</dbReference>
<dbReference type="Gene3D" id="1.10.10.10">
    <property type="entry name" value="Winged helix-like DNA-binding domain superfamily/Winged helix DNA-binding domain"/>
    <property type="match status" value="1"/>
</dbReference>
<dbReference type="SUPFAM" id="SSF46785">
    <property type="entry name" value="Winged helix' DNA-binding domain"/>
    <property type="match status" value="1"/>
</dbReference>
<proteinExistence type="predicted"/>
<evidence type="ECO:0000313" key="2">
    <source>
        <dbReference type="Proteomes" id="UP000183275"/>
    </source>
</evidence>
<name>A0A1I0Q6U1_9EURY</name>
<dbReference type="EMBL" id="FOIS01000004">
    <property type="protein sequence ID" value="SEW22683.1"/>
    <property type="molecule type" value="Genomic_DNA"/>
</dbReference>
<sequence length="88" mass="10191">MRRPGDWMQMPTDERILEALQSSGMILSPAVIAKNIDRSREEVTRRLTVLVEYEFVTRVERGYYEINEAGEQYLAGELDADDLEPNEN</sequence>
<dbReference type="STRING" id="1202768.SAMN05216285_3163"/>
<protein>
    <recommendedName>
        <fullName evidence="3">Winged helix-turn-helix DNA-binding</fullName>
    </recommendedName>
</protein>
<organism evidence="1 2">
    <name type="scientific">Natrinema salifodinae</name>
    <dbReference type="NCBI Taxonomy" id="1202768"/>
    <lineage>
        <taxon>Archaea</taxon>
        <taxon>Methanobacteriati</taxon>
        <taxon>Methanobacteriota</taxon>
        <taxon>Stenosarchaea group</taxon>
        <taxon>Halobacteria</taxon>
        <taxon>Halobacteriales</taxon>
        <taxon>Natrialbaceae</taxon>
        <taxon>Natrinema</taxon>
    </lineage>
</organism>
<dbReference type="Proteomes" id="UP000183275">
    <property type="component" value="Unassembled WGS sequence"/>
</dbReference>
<accession>A0A1I0Q6U1</accession>
<dbReference type="OrthoDB" id="285635at2157"/>
<keyword evidence="2" id="KW-1185">Reference proteome</keyword>